<dbReference type="PANTHER" id="PTHR47990">
    <property type="entry name" value="2-OXOGLUTARATE (2OG) AND FE(II)-DEPENDENT OXYGENASE SUPERFAMILY PROTEIN-RELATED"/>
    <property type="match status" value="1"/>
</dbReference>
<dbReference type="GO" id="GO:0045431">
    <property type="term" value="F:flavonol synthase activity"/>
    <property type="evidence" value="ECO:0007669"/>
    <property type="project" value="UniProtKB-EC"/>
</dbReference>
<sequence>MEAVRVQAIASLSKCMDTIPSEFIRSENEQPAITTVHGMVLEVPVIDLSNPDEENLVHSIAEASREWGIFQVVNHGIPSDVISKLQKVGKSSSSYHKKRKRFVLSLLGLSLWKVMGQSYKKKLKARKVGLITCFTRYGHLLLLTTSSGPKTHLLTERPTKSMPRNCEGWQTSCSRACHWGLGLKGRS</sequence>
<evidence type="ECO:0000259" key="3">
    <source>
        <dbReference type="Pfam" id="PF14226"/>
    </source>
</evidence>
<keyword evidence="1" id="KW-0479">Metal-binding</keyword>
<dbReference type="AlphaFoldDB" id="A0A5B6YUN1"/>
<evidence type="ECO:0000313" key="4">
    <source>
        <dbReference type="EMBL" id="MPA35355.1"/>
    </source>
</evidence>
<dbReference type="Gene3D" id="2.60.120.330">
    <property type="entry name" value="B-lactam Antibiotic, Isopenicillin N Synthase, Chain"/>
    <property type="match status" value="1"/>
</dbReference>
<dbReference type="Pfam" id="PF14226">
    <property type="entry name" value="DIOX_N"/>
    <property type="match status" value="1"/>
</dbReference>
<reference evidence="4" key="1">
    <citation type="submission" date="2019-08" db="EMBL/GenBank/DDBJ databases">
        <title>Reference gene set and small RNA set construction with multiple tissues from Davidia involucrata Baill.</title>
        <authorList>
            <person name="Yang H."/>
            <person name="Zhou C."/>
            <person name="Li G."/>
            <person name="Wang J."/>
            <person name="Gao P."/>
            <person name="Wang M."/>
            <person name="Wang R."/>
            <person name="Zhao Y."/>
        </authorList>
    </citation>
    <scope>NUCLEOTIDE SEQUENCE</scope>
    <source>
        <tissue evidence="4">Mixed with DoveR01_LX</tissue>
    </source>
</reference>
<dbReference type="InterPro" id="IPR027443">
    <property type="entry name" value="IPNS-like_sf"/>
</dbReference>
<evidence type="ECO:0000256" key="1">
    <source>
        <dbReference type="ARBA" id="ARBA00022723"/>
    </source>
</evidence>
<organism evidence="4">
    <name type="scientific">Davidia involucrata</name>
    <name type="common">Dove tree</name>
    <dbReference type="NCBI Taxonomy" id="16924"/>
    <lineage>
        <taxon>Eukaryota</taxon>
        <taxon>Viridiplantae</taxon>
        <taxon>Streptophyta</taxon>
        <taxon>Embryophyta</taxon>
        <taxon>Tracheophyta</taxon>
        <taxon>Spermatophyta</taxon>
        <taxon>Magnoliopsida</taxon>
        <taxon>eudicotyledons</taxon>
        <taxon>Gunneridae</taxon>
        <taxon>Pentapetalae</taxon>
        <taxon>asterids</taxon>
        <taxon>Cornales</taxon>
        <taxon>Nyssaceae</taxon>
        <taxon>Davidia</taxon>
    </lineage>
</organism>
<dbReference type="EC" id="1.14.20.6" evidence="4"/>
<name>A0A5B6YUN1_DAVIN</name>
<dbReference type="SUPFAM" id="SSF51197">
    <property type="entry name" value="Clavaminate synthase-like"/>
    <property type="match status" value="1"/>
</dbReference>
<protein>
    <submittedName>
        <fullName evidence="4">Putative flavonol synthase</fullName>
        <ecNumber evidence="4">1.14.20.6</ecNumber>
    </submittedName>
</protein>
<keyword evidence="2" id="KW-0408">Iron</keyword>
<dbReference type="EMBL" id="GHES01004796">
    <property type="protein sequence ID" value="MPA35355.1"/>
    <property type="molecule type" value="Transcribed_RNA"/>
</dbReference>
<dbReference type="GO" id="GO:0046872">
    <property type="term" value="F:metal ion binding"/>
    <property type="evidence" value="ECO:0007669"/>
    <property type="project" value="UniProtKB-KW"/>
</dbReference>
<keyword evidence="4" id="KW-0560">Oxidoreductase</keyword>
<proteinExistence type="predicted"/>
<gene>
    <name evidence="4" type="ORF">Din_004796</name>
</gene>
<dbReference type="InterPro" id="IPR026992">
    <property type="entry name" value="DIOX_N"/>
</dbReference>
<accession>A0A5B6YUN1</accession>
<evidence type="ECO:0000256" key="2">
    <source>
        <dbReference type="ARBA" id="ARBA00023004"/>
    </source>
</evidence>
<dbReference type="InterPro" id="IPR050231">
    <property type="entry name" value="Iron_ascorbate_oxido_reductase"/>
</dbReference>
<feature type="domain" description="Non-haem dioxygenase N-terminal" evidence="3">
    <location>
        <begin position="43"/>
        <end position="91"/>
    </location>
</feature>